<dbReference type="RefSeq" id="WP_346078192.1">
    <property type="nucleotide sequence ID" value="NZ_BAAATL010000039.1"/>
</dbReference>
<reference evidence="3" key="1">
    <citation type="journal article" date="2019" name="Int. J. Syst. Evol. Microbiol.">
        <title>The Global Catalogue of Microorganisms (GCM) 10K type strain sequencing project: providing services to taxonomists for standard genome sequencing and annotation.</title>
        <authorList>
            <consortium name="The Broad Institute Genomics Platform"/>
            <consortium name="The Broad Institute Genome Sequencing Center for Infectious Disease"/>
            <person name="Wu L."/>
            <person name="Ma J."/>
        </authorList>
    </citation>
    <scope>NUCLEOTIDE SEQUENCE [LARGE SCALE GENOMIC DNA]</scope>
    <source>
        <strain evidence="3">JCM 6923</strain>
    </source>
</reference>
<keyword evidence="3" id="KW-1185">Reference proteome</keyword>
<feature type="domain" description="HTH cro/C1-type" evidence="1">
    <location>
        <begin position="5"/>
        <end position="60"/>
    </location>
</feature>
<accession>A0ABP6A0U8</accession>
<dbReference type="PROSITE" id="PS50943">
    <property type="entry name" value="HTH_CROC1"/>
    <property type="match status" value="1"/>
</dbReference>
<dbReference type="InterPro" id="IPR010982">
    <property type="entry name" value="Lambda_DNA-bd_dom_sf"/>
</dbReference>
<dbReference type="Pfam" id="PF19319">
    <property type="entry name" value="DUF5919"/>
    <property type="match status" value="1"/>
</dbReference>
<dbReference type="SUPFAM" id="SSF56024">
    <property type="entry name" value="Phospholipase D/nuclease"/>
    <property type="match status" value="1"/>
</dbReference>
<gene>
    <name evidence="2" type="ORF">GCM10010422_67340</name>
</gene>
<comment type="caution">
    <text evidence="2">The sequence shown here is derived from an EMBL/GenBank/DDBJ whole genome shotgun (WGS) entry which is preliminary data.</text>
</comment>
<dbReference type="Proteomes" id="UP001501721">
    <property type="component" value="Unassembled WGS sequence"/>
</dbReference>
<dbReference type="CDD" id="cd00093">
    <property type="entry name" value="HTH_XRE"/>
    <property type="match status" value="1"/>
</dbReference>
<dbReference type="Gene3D" id="1.10.260.40">
    <property type="entry name" value="lambda repressor-like DNA-binding domains"/>
    <property type="match status" value="1"/>
</dbReference>
<dbReference type="SUPFAM" id="SSF47413">
    <property type="entry name" value="lambda repressor-like DNA-binding domains"/>
    <property type="match status" value="1"/>
</dbReference>
<sequence>MNEVLRRAMLQARMSDRQLAERCGVDIKTIGRWITEAGRVPHARHRWAVCEALGEDEAVLWPSAAKKAVKVGPDREVVSVYPYRSGCPASLWRSLITKAERELTFAGYTNYFLWLEQARLGSALKRKAAQGCRVRFLLGDPDSELTRSREQDEDVALTLSTRIRVTLSELEKIRSRPGIDARYSDGHTHLSVFRFDDDMIVTPLLTHRVGHDAPTLHLRRHQDDGMFDRFASHVEELWTRGTPVWERDSDGQA</sequence>
<evidence type="ECO:0000259" key="1">
    <source>
        <dbReference type="PROSITE" id="PS50943"/>
    </source>
</evidence>
<dbReference type="EMBL" id="BAAATL010000039">
    <property type="protein sequence ID" value="GAA2506841.1"/>
    <property type="molecule type" value="Genomic_DNA"/>
</dbReference>
<evidence type="ECO:0000313" key="3">
    <source>
        <dbReference type="Proteomes" id="UP001501721"/>
    </source>
</evidence>
<name>A0ABP6A0U8_9ACTN</name>
<protein>
    <submittedName>
        <fullName evidence="2">XRE family transcriptional regulator</fullName>
    </submittedName>
</protein>
<evidence type="ECO:0000313" key="2">
    <source>
        <dbReference type="EMBL" id="GAA2506841.1"/>
    </source>
</evidence>
<proteinExistence type="predicted"/>
<dbReference type="InterPro" id="IPR045697">
    <property type="entry name" value="DUF5919"/>
</dbReference>
<dbReference type="InterPro" id="IPR001387">
    <property type="entry name" value="Cro/C1-type_HTH"/>
</dbReference>
<organism evidence="2 3">
    <name type="scientific">Streptomyces graminearus</name>
    <dbReference type="NCBI Taxonomy" id="284030"/>
    <lineage>
        <taxon>Bacteria</taxon>
        <taxon>Bacillati</taxon>
        <taxon>Actinomycetota</taxon>
        <taxon>Actinomycetes</taxon>
        <taxon>Kitasatosporales</taxon>
        <taxon>Streptomycetaceae</taxon>
        <taxon>Streptomyces</taxon>
    </lineage>
</organism>